<dbReference type="Pfam" id="PF21762">
    <property type="entry name" value="DEDDh_C"/>
    <property type="match status" value="1"/>
</dbReference>
<evidence type="ECO:0000313" key="2">
    <source>
        <dbReference type="EMBL" id="KAL2068266.1"/>
    </source>
</evidence>
<dbReference type="EMBL" id="JAZHXI010000009">
    <property type="protein sequence ID" value="KAL2068266.1"/>
    <property type="molecule type" value="Genomic_DNA"/>
</dbReference>
<reference evidence="2 3" key="1">
    <citation type="journal article" date="2024" name="Commun. Biol.">
        <title>Comparative genomic analysis of thermophilic fungi reveals convergent evolutionary adaptations and gene losses.</title>
        <authorList>
            <person name="Steindorff A.S."/>
            <person name="Aguilar-Pontes M.V."/>
            <person name="Robinson A.J."/>
            <person name="Andreopoulos B."/>
            <person name="LaButti K."/>
            <person name="Kuo A."/>
            <person name="Mondo S."/>
            <person name="Riley R."/>
            <person name="Otillar R."/>
            <person name="Haridas S."/>
            <person name="Lipzen A."/>
            <person name="Grimwood J."/>
            <person name="Schmutz J."/>
            <person name="Clum A."/>
            <person name="Reid I.D."/>
            <person name="Moisan M.C."/>
            <person name="Butler G."/>
            <person name="Nguyen T.T.M."/>
            <person name="Dewar K."/>
            <person name="Conant G."/>
            <person name="Drula E."/>
            <person name="Henrissat B."/>
            <person name="Hansel C."/>
            <person name="Singer S."/>
            <person name="Hutchinson M.I."/>
            <person name="de Vries R.P."/>
            <person name="Natvig D.O."/>
            <person name="Powell A.J."/>
            <person name="Tsang A."/>
            <person name="Grigoriev I.V."/>
        </authorList>
    </citation>
    <scope>NUCLEOTIDE SEQUENCE [LARGE SCALE GENOMIC DNA]</scope>
    <source>
        <strain evidence="2 3">CBS 494.80</strain>
    </source>
</reference>
<keyword evidence="3" id="KW-1185">Reference proteome</keyword>
<name>A0ABR4CGB5_9HELO</name>
<dbReference type="PANTHER" id="PTHR28083">
    <property type="entry name" value="GOOD FOR FULL DBP5 ACTIVITY PROTEIN 2"/>
    <property type="match status" value="1"/>
</dbReference>
<sequence length="350" mass="39642">MEESASTRKPHQGLRGEDTLSIRKIFNFLEPGRSPAILDTLLVSIDVKGHPDNLTKENGQYNIGISILDTRDLSKPFSSRSQPSSPIQTHHYVVGSEKYFKETSWSFAFGTSTHATLSQIQSEVRLLVAGRDTILIVHCGNDDRRFLEVAEIAIKPLFVIDTQKAAQYPLDLDYRCNLQQMLPRLGIEYREEMLDNTGNVANYTLRAMLLLAMLDTQKPIGKEEKKDKGIDPSSVHNGKAPFEIEILERIAKDHIPVKAFERQLEAEEKRLSKTALARRTRRNNRKRAEKTVTKLKGVQLPSEDEIWVFDQIVAEHGLGKLWLRDGEVIEGCVEGVGDVRVEWVPKSRTS</sequence>
<feature type="domain" description="Gfd2/YDR514C-like C-terminal" evidence="1">
    <location>
        <begin position="62"/>
        <end position="210"/>
    </location>
</feature>
<proteinExistence type="predicted"/>
<comment type="caution">
    <text evidence="2">The sequence shown here is derived from an EMBL/GenBank/DDBJ whole genome shotgun (WGS) entry which is preliminary data.</text>
</comment>
<gene>
    <name evidence="2" type="ORF">VTL71DRAFT_16364</name>
</gene>
<dbReference type="InterPro" id="IPR040151">
    <property type="entry name" value="Gfd2/YDR514C-like"/>
</dbReference>
<evidence type="ECO:0000313" key="3">
    <source>
        <dbReference type="Proteomes" id="UP001595075"/>
    </source>
</evidence>
<protein>
    <recommendedName>
        <fullName evidence="1">Gfd2/YDR514C-like C-terminal domain-containing protein</fullName>
    </recommendedName>
</protein>
<dbReference type="InterPro" id="IPR048519">
    <property type="entry name" value="Gfd2/YDR514C-like_C"/>
</dbReference>
<organism evidence="2 3">
    <name type="scientific">Oculimacula yallundae</name>
    <dbReference type="NCBI Taxonomy" id="86028"/>
    <lineage>
        <taxon>Eukaryota</taxon>
        <taxon>Fungi</taxon>
        <taxon>Dikarya</taxon>
        <taxon>Ascomycota</taxon>
        <taxon>Pezizomycotina</taxon>
        <taxon>Leotiomycetes</taxon>
        <taxon>Helotiales</taxon>
        <taxon>Ploettnerulaceae</taxon>
        <taxon>Oculimacula</taxon>
    </lineage>
</organism>
<dbReference type="PANTHER" id="PTHR28083:SF1">
    <property type="entry name" value="GOOD FOR FULL DBP5 ACTIVITY PROTEIN 2"/>
    <property type="match status" value="1"/>
</dbReference>
<accession>A0ABR4CGB5</accession>
<evidence type="ECO:0000259" key="1">
    <source>
        <dbReference type="Pfam" id="PF21762"/>
    </source>
</evidence>
<dbReference type="Proteomes" id="UP001595075">
    <property type="component" value="Unassembled WGS sequence"/>
</dbReference>